<feature type="compositionally biased region" description="Low complexity" evidence="1">
    <location>
        <begin position="169"/>
        <end position="197"/>
    </location>
</feature>
<keyword evidence="5" id="KW-1185">Reference proteome</keyword>
<evidence type="ECO:0000256" key="2">
    <source>
        <dbReference type="SAM" id="Phobius"/>
    </source>
</evidence>
<reference evidence="4" key="1">
    <citation type="journal article" date="2023" name="Mol. Phylogenet. Evol.">
        <title>Genome-scale phylogeny and comparative genomics of the fungal order Sordariales.</title>
        <authorList>
            <person name="Hensen N."/>
            <person name="Bonometti L."/>
            <person name="Westerberg I."/>
            <person name="Brannstrom I.O."/>
            <person name="Guillou S."/>
            <person name="Cros-Aarteil S."/>
            <person name="Calhoun S."/>
            <person name="Haridas S."/>
            <person name="Kuo A."/>
            <person name="Mondo S."/>
            <person name="Pangilinan J."/>
            <person name="Riley R."/>
            <person name="LaButti K."/>
            <person name="Andreopoulos B."/>
            <person name="Lipzen A."/>
            <person name="Chen C."/>
            <person name="Yan M."/>
            <person name="Daum C."/>
            <person name="Ng V."/>
            <person name="Clum A."/>
            <person name="Steindorff A."/>
            <person name="Ohm R.A."/>
            <person name="Martin F."/>
            <person name="Silar P."/>
            <person name="Natvig D.O."/>
            <person name="Lalanne C."/>
            <person name="Gautier V."/>
            <person name="Ament-Velasquez S.L."/>
            <person name="Kruys A."/>
            <person name="Hutchinson M.I."/>
            <person name="Powell A.J."/>
            <person name="Barry K."/>
            <person name="Miller A.N."/>
            <person name="Grigoriev I.V."/>
            <person name="Debuchy R."/>
            <person name="Gladieux P."/>
            <person name="Hiltunen Thoren M."/>
            <person name="Johannesson H."/>
        </authorList>
    </citation>
    <scope>NUCLEOTIDE SEQUENCE</scope>
    <source>
        <strain evidence="4">SMH4131-1</strain>
    </source>
</reference>
<evidence type="ECO:0000313" key="5">
    <source>
        <dbReference type="Proteomes" id="UP001286456"/>
    </source>
</evidence>
<sequence length="435" mass="44977">MHHSSPRYWYYLAFTLSVIVHKPTAAAAAGAQCYGINGQKSTATACNSAASGTGGSHSACCDESKQEACLSSGLCFATQRSDNATFMAEGCTDPMGQDAACPSYCGTTSQFISMPLQPSYTMLYCGASQWCCCFDNFGKTCDPTECCAQRNFTLSRGLGTVTNQFDNAATPSSPSTTITTTANPSCTSPSFRGNNNDNDWDGRGGGMRMIPMILVAGLLGSFLLAAIVAFGFSCSQNRRLRRQVETLQALNATGRLSGVKSSAPSSLRSRGSSSSRSRPGPLALAGYYPDEMGPMGRSMGTGAGTGAGSVSPAPLGPGQQEGVVTGPVGNGNGWRGMGEGYLHQMGQGQQQGQGMGVGMVSMYGQPPETPMSLTPGGYNSASGFPMLGGSGTGRRPSLPRNVNSTGIGGDGMPPVYGGTDVRGISELPAEKERDH</sequence>
<feature type="region of interest" description="Disordered" evidence="1">
    <location>
        <begin position="169"/>
        <end position="199"/>
    </location>
</feature>
<accession>A0AAE0I8R0</accession>
<comment type="caution">
    <text evidence="4">The sequence shown here is derived from an EMBL/GenBank/DDBJ whole genome shotgun (WGS) entry which is preliminary data.</text>
</comment>
<keyword evidence="2" id="KW-0812">Transmembrane</keyword>
<feature type="region of interest" description="Disordered" evidence="1">
    <location>
        <begin position="256"/>
        <end position="322"/>
    </location>
</feature>
<reference evidence="4" key="2">
    <citation type="submission" date="2023-06" db="EMBL/GenBank/DDBJ databases">
        <authorList>
            <consortium name="Lawrence Berkeley National Laboratory"/>
            <person name="Haridas S."/>
            <person name="Hensen N."/>
            <person name="Bonometti L."/>
            <person name="Westerberg I."/>
            <person name="Brannstrom I.O."/>
            <person name="Guillou S."/>
            <person name="Cros-Aarteil S."/>
            <person name="Calhoun S."/>
            <person name="Kuo A."/>
            <person name="Mondo S."/>
            <person name="Pangilinan J."/>
            <person name="Riley R."/>
            <person name="Labutti K."/>
            <person name="Andreopoulos B."/>
            <person name="Lipzen A."/>
            <person name="Chen C."/>
            <person name="Yanf M."/>
            <person name="Daum C."/>
            <person name="Ng V."/>
            <person name="Clum A."/>
            <person name="Steindorff A."/>
            <person name="Ohm R."/>
            <person name="Martin F."/>
            <person name="Silar P."/>
            <person name="Natvig D."/>
            <person name="Lalanne C."/>
            <person name="Gautier V."/>
            <person name="Ament-Velasquez S.L."/>
            <person name="Kruys A."/>
            <person name="Hutchinson M.I."/>
            <person name="Powell A.J."/>
            <person name="Barry K."/>
            <person name="Miller A.N."/>
            <person name="Grigoriev I.V."/>
            <person name="Debuchy R."/>
            <person name="Gladieux P."/>
            <person name="Thoren M.H."/>
            <person name="Johannesson H."/>
        </authorList>
    </citation>
    <scope>NUCLEOTIDE SEQUENCE</scope>
    <source>
        <strain evidence="4">SMH4131-1</strain>
    </source>
</reference>
<evidence type="ECO:0000313" key="4">
    <source>
        <dbReference type="EMBL" id="KAK3320602.1"/>
    </source>
</evidence>
<feature type="transmembrane region" description="Helical" evidence="2">
    <location>
        <begin position="209"/>
        <end position="232"/>
    </location>
</feature>
<protein>
    <submittedName>
        <fullName evidence="4">Uncharacterized protein</fullName>
    </submittedName>
</protein>
<dbReference type="Proteomes" id="UP001286456">
    <property type="component" value="Unassembled WGS sequence"/>
</dbReference>
<evidence type="ECO:0000256" key="3">
    <source>
        <dbReference type="SAM" id="SignalP"/>
    </source>
</evidence>
<dbReference type="AlphaFoldDB" id="A0AAE0I8R0"/>
<feature type="region of interest" description="Disordered" evidence="1">
    <location>
        <begin position="390"/>
        <end position="435"/>
    </location>
</feature>
<gene>
    <name evidence="4" type="ORF">B0T19DRAFT_477845</name>
</gene>
<proteinExistence type="predicted"/>
<evidence type="ECO:0000256" key="1">
    <source>
        <dbReference type="SAM" id="MobiDB-lite"/>
    </source>
</evidence>
<dbReference type="EMBL" id="JAUEPO010000005">
    <property type="protein sequence ID" value="KAK3320602.1"/>
    <property type="molecule type" value="Genomic_DNA"/>
</dbReference>
<name>A0AAE0I8R0_9PEZI</name>
<keyword evidence="2" id="KW-1133">Transmembrane helix</keyword>
<feature type="chain" id="PRO_5042129436" evidence="3">
    <location>
        <begin position="29"/>
        <end position="435"/>
    </location>
</feature>
<feature type="signal peptide" evidence="3">
    <location>
        <begin position="1"/>
        <end position="28"/>
    </location>
</feature>
<feature type="compositionally biased region" description="Low complexity" evidence="1">
    <location>
        <begin position="261"/>
        <end position="284"/>
    </location>
</feature>
<keyword evidence="3" id="KW-0732">Signal</keyword>
<organism evidence="4 5">
    <name type="scientific">Cercophora scortea</name>
    <dbReference type="NCBI Taxonomy" id="314031"/>
    <lineage>
        <taxon>Eukaryota</taxon>
        <taxon>Fungi</taxon>
        <taxon>Dikarya</taxon>
        <taxon>Ascomycota</taxon>
        <taxon>Pezizomycotina</taxon>
        <taxon>Sordariomycetes</taxon>
        <taxon>Sordariomycetidae</taxon>
        <taxon>Sordariales</taxon>
        <taxon>Lasiosphaeriaceae</taxon>
        <taxon>Cercophora</taxon>
    </lineage>
</organism>
<keyword evidence="2" id="KW-0472">Membrane</keyword>